<evidence type="ECO:0000313" key="2">
    <source>
        <dbReference type="EMBL" id="EIC22598.1"/>
    </source>
</evidence>
<dbReference type="OrthoDB" id="32974at2"/>
<evidence type="ECO:0000313" key="3">
    <source>
        <dbReference type="Proteomes" id="UP000002964"/>
    </source>
</evidence>
<keyword evidence="3" id="KW-1185">Reference proteome</keyword>
<dbReference type="eggNOG" id="COG5611">
    <property type="taxonomic scope" value="Bacteria"/>
</dbReference>
<reference evidence="3" key="1">
    <citation type="submission" date="2011-06" db="EMBL/GenBank/DDBJ databases">
        <authorList>
            <consortium name="US DOE Joint Genome Institute (JGI-PGF)"/>
            <person name="Lucas S."/>
            <person name="Han J."/>
            <person name="Lapidus A."/>
            <person name="Cheng J.-F."/>
            <person name="Goodwin L."/>
            <person name="Pitluck S."/>
            <person name="Peters L."/>
            <person name="Land M.L."/>
            <person name="Hauser L."/>
            <person name="Vogl K."/>
            <person name="Liu Z."/>
            <person name="Overmann J."/>
            <person name="Frigaard N.-U."/>
            <person name="Bryant D.A."/>
            <person name="Woyke T.J."/>
        </authorList>
    </citation>
    <scope>NUCLEOTIDE SEQUENCE [LARGE SCALE GENOMIC DNA]</scope>
    <source>
        <strain evidence="3">970</strain>
    </source>
</reference>
<dbReference type="STRING" id="631362.Thi970DRAFT_02871"/>
<sequence length="122" mass="14034">MIAFDTNMLVRLVVDDDPQQADLAERLLREHRVWISRTVLLETEWVLRSRYRITAELEDTESVAKALSWYGQGADFADALHLAVCGDIELHTFDRDFCKAARSSGQVTSVRVWSREESFSDQ</sequence>
<dbReference type="SUPFAM" id="SSF88723">
    <property type="entry name" value="PIN domain-like"/>
    <property type="match status" value="1"/>
</dbReference>
<evidence type="ECO:0000259" key="1">
    <source>
        <dbReference type="Pfam" id="PF01850"/>
    </source>
</evidence>
<accession>H8Z1X0</accession>
<dbReference type="Pfam" id="PF01850">
    <property type="entry name" value="PIN"/>
    <property type="match status" value="1"/>
</dbReference>
<proteinExistence type="predicted"/>
<reference evidence="2 3" key="2">
    <citation type="submission" date="2011-11" db="EMBL/GenBank/DDBJ databases">
        <authorList>
            <consortium name="US DOE Joint Genome Institute"/>
            <person name="Lucas S."/>
            <person name="Han J."/>
            <person name="Lapidus A."/>
            <person name="Cheng J.-F."/>
            <person name="Goodwin L."/>
            <person name="Pitluck S."/>
            <person name="Peters L."/>
            <person name="Ovchinnikova G."/>
            <person name="Zhang X."/>
            <person name="Detter J.C."/>
            <person name="Han C."/>
            <person name="Tapia R."/>
            <person name="Land M."/>
            <person name="Hauser L."/>
            <person name="Kyrpides N."/>
            <person name="Ivanova N."/>
            <person name="Pagani I."/>
            <person name="Vogl K."/>
            <person name="Liu Z."/>
            <person name="Overmann J."/>
            <person name="Frigaard N.-U."/>
            <person name="Bryant D."/>
            <person name="Woyke T."/>
        </authorList>
    </citation>
    <scope>NUCLEOTIDE SEQUENCE [LARGE SCALE GENOMIC DNA]</scope>
    <source>
        <strain evidence="2 3">970</strain>
    </source>
</reference>
<dbReference type="InterPro" id="IPR029060">
    <property type="entry name" value="PIN-like_dom_sf"/>
</dbReference>
<dbReference type="EMBL" id="JH603169">
    <property type="protein sequence ID" value="EIC22598.1"/>
    <property type="molecule type" value="Genomic_DNA"/>
</dbReference>
<dbReference type="InterPro" id="IPR002716">
    <property type="entry name" value="PIN_dom"/>
</dbReference>
<dbReference type="Proteomes" id="UP000002964">
    <property type="component" value="Unassembled WGS sequence"/>
</dbReference>
<protein>
    <submittedName>
        <fullName evidence="2">Putative nucleic-acid-binding protein</fullName>
    </submittedName>
</protein>
<organism evidence="2 3">
    <name type="scientific">Thiorhodovibrio frisius</name>
    <dbReference type="NCBI Taxonomy" id="631362"/>
    <lineage>
        <taxon>Bacteria</taxon>
        <taxon>Pseudomonadati</taxon>
        <taxon>Pseudomonadota</taxon>
        <taxon>Gammaproteobacteria</taxon>
        <taxon>Chromatiales</taxon>
        <taxon>Chromatiaceae</taxon>
        <taxon>Thiorhodovibrio</taxon>
    </lineage>
</organism>
<dbReference type="RefSeq" id="WP_009149527.1">
    <property type="nucleotide sequence ID" value="NZ_CP121471.1"/>
</dbReference>
<dbReference type="HOGENOM" id="CLU_121449_0_0_6"/>
<gene>
    <name evidence="2" type="ORF">Thi970DRAFT_02871</name>
</gene>
<dbReference type="AlphaFoldDB" id="H8Z1X0"/>
<feature type="domain" description="PIN" evidence="1">
    <location>
        <begin position="3"/>
        <end position="60"/>
    </location>
</feature>
<dbReference type="Gene3D" id="3.40.50.1010">
    <property type="entry name" value="5'-nuclease"/>
    <property type="match status" value="1"/>
</dbReference>
<dbReference type="CDD" id="cd18683">
    <property type="entry name" value="PIN_VapC-like"/>
    <property type="match status" value="1"/>
</dbReference>
<name>H8Z1X0_9GAMM</name>